<keyword evidence="3" id="KW-0963">Cytoplasm</keyword>
<evidence type="ECO:0000256" key="3">
    <source>
        <dbReference type="ARBA" id="ARBA00022490"/>
    </source>
</evidence>
<comment type="similarity">
    <text evidence="2">Belongs to the PhoH family.</text>
</comment>
<proteinExistence type="inferred from homology"/>
<evidence type="ECO:0000256" key="1">
    <source>
        <dbReference type="ARBA" id="ARBA00004496"/>
    </source>
</evidence>
<dbReference type="PANTHER" id="PTHR30473:SF1">
    <property type="entry name" value="PHOH-LIKE PROTEIN"/>
    <property type="match status" value="1"/>
</dbReference>
<dbReference type="RefSeq" id="WP_069809221.1">
    <property type="nucleotide sequence ID" value="NZ_CP017305.1"/>
</dbReference>
<evidence type="ECO:0000256" key="2">
    <source>
        <dbReference type="ARBA" id="ARBA00010393"/>
    </source>
</evidence>
<dbReference type="EMBL" id="CP017305">
    <property type="protein sequence ID" value="AOS83504.1"/>
    <property type="molecule type" value="Genomic_DNA"/>
</dbReference>
<dbReference type="InterPro" id="IPR027417">
    <property type="entry name" value="P-loop_NTPase"/>
</dbReference>
<dbReference type="PANTHER" id="PTHR30473">
    <property type="entry name" value="PROTEIN PHOH"/>
    <property type="match status" value="1"/>
</dbReference>
<keyword evidence="4" id="KW-0547">Nucleotide-binding</keyword>
<comment type="subcellular location">
    <subcellularLocation>
        <location evidence="1">Cytoplasm</location>
    </subcellularLocation>
</comment>
<dbReference type="GO" id="GO:0005524">
    <property type="term" value="F:ATP binding"/>
    <property type="evidence" value="ECO:0007669"/>
    <property type="project" value="UniProtKB-KW"/>
</dbReference>
<dbReference type="Gene3D" id="3.40.50.300">
    <property type="entry name" value="P-loop containing nucleotide triphosphate hydrolases"/>
    <property type="match status" value="1"/>
</dbReference>
<reference evidence="8" key="1">
    <citation type="submission" date="2016-09" db="EMBL/GenBank/DDBJ databases">
        <title>Genome sequence of Chlorobaculum limnaeum.</title>
        <authorList>
            <person name="Liu Z."/>
            <person name="Tank M."/>
            <person name="Bryant D.A."/>
        </authorList>
    </citation>
    <scope>NUCLEOTIDE SEQUENCE [LARGE SCALE GENOMIC DNA]</scope>
    <source>
        <strain evidence="8">DSM 1677</strain>
    </source>
</reference>
<dbReference type="GO" id="GO:0005829">
    <property type="term" value="C:cytosol"/>
    <property type="evidence" value="ECO:0007669"/>
    <property type="project" value="TreeGrafter"/>
</dbReference>
<evidence type="ECO:0000259" key="7">
    <source>
        <dbReference type="Pfam" id="PF02562"/>
    </source>
</evidence>
<evidence type="ECO:0000256" key="6">
    <source>
        <dbReference type="ARBA" id="ARBA00039970"/>
    </source>
</evidence>
<evidence type="ECO:0000256" key="5">
    <source>
        <dbReference type="ARBA" id="ARBA00022840"/>
    </source>
</evidence>
<dbReference type="InterPro" id="IPR051451">
    <property type="entry name" value="PhoH2-like"/>
</dbReference>
<dbReference type="AlphaFoldDB" id="A0A1D8D508"/>
<protein>
    <recommendedName>
        <fullName evidence="6">PhoH-like protein</fullName>
    </recommendedName>
</protein>
<evidence type="ECO:0000313" key="8">
    <source>
        <dbReference type="EMBL" id="AOS83504.1"/>
    </source>
</evidence>
<sequence length="329" mass="36413">MTEKTIEFEGIEPVIIFGPYDSYLKKVREAFPDIRINARGAKITIGGDEPDLTAIEKIFREMIFLADQHGEVLENDVNALVSLALSPVSRPSITQAGDKDVIVETKDYVVKAKTDGQRRMVAEARTNDIVFAIGPAGTGKTYTAVAIAVAAWKAKTIKRIVLARPAVEAGESLGFLPGDLAQKIDPYLRPLYDALQDMLTAEKLKFLTERRVIEIVPLAYMRGRTLNNSFIILDEAQNASSKQMMMCLTRLGVNSKAIITGDVTQVDLPKEMESGLMNAQKILKGIKGISFVFLDKSDVVRHRLVKDIINAYEQHEEGRQHGAPKAEEL</sequence>
<accession>A0A1D8D508</accession>
<dbReference type="STRING" id="274537.BIU88_04715"/>
<evidence type="ECO:0000313" key="9">
    <source>
        <dbReference type="Proteomes" id="UP000095185"/>
    </source>
</evidence>
<keyword evidence="9" id="KW-1185">Reference proteome</keyword>
<dbReference type="FunFam" id="3.40.50.300:FF:000013">
    <property type="entry name" value="PhoH family ATPase"/>
    <property type="match status" value="1"/>
</dbReference>
<feature type="domain" description="PhoH-like protein" evidence="7">
    <location>
        <begin position="110"/>
        <end position="313"/>
    </location>
</feature>
<dbReference type="OrthoDB" id="9773137at2"/>
<dbReference type="Pfam" id="PF02562">
    <property type="entry name" value="PhoH"/>
    <property type="match status" value="1"/>
</dbReference>
<dbReference type="KEGG" id="clz:BIU88_04715"/>
<dbReference type="InterPro" id="IPR003714">
    <property type="entry name" value="PhoH"/>
</dbReference>
<dbReference type="SUPFAM" id="SSF52540">
    <property type="entry name" value="P-loop containing nucleoside triphosphate hydrolases"/>
    <property type="match status" value="1"/>
</dbReference>
<organism evidence="8 9">
    <name type="scientific">Chlorobaculum limnaeum</name>
    <dbReference type="NCBI Taxonomy" id="274537"/>
    <lineage>
        <taxon>Bacteria</taxon>
        <taxon>Pseudomonadati</taxon>
        <taxon>Chlorobiota</taxon>
        <taxon>Chlorobiia</taxon>
        <taxon>Chlorobiales</taxon>
        <taxon>Chlorobiaceae</taxon>
        <taxon>Chlorobaculum</taxon>
    </lineage>
</organism>
<dbReference type="Proteomes" id="UP000095185">
    <property type="component" value="Chromosome"/>
</dbReference>
<keyword evidence="5" id="KW-0067">ATP-binding</keyword>
<name>A0A1D8D508_CHLLM</name>
<evidence type="ECO:0000256" key="4">
    <source>
        <dbReference type="ARBA" id="ARBA00022741"/>
    </source>
</evidence>
<gene>
    <name evidence="8" type="ORF">BIU88_04715</name>
</gene>